<feature type="domain" description="Glycosyltransferase 2-like" evidence="4">
    <location>
        <begin position="16"/>
        <end position="144"/>
    </location>
</feature>
<accession>A0A081NJ72</accession>
<dbReference type="GO" id="GO:0016757">
    <property type="term" value="F:glycosyltransferase activity"/>
    <property type="evidence" value="ECO:0007669"/>
    <property type="project" value="UniProtKB-KW"/>
</dbReference>
<evidence type="ECO:0000313" key="5">
    <source>
        <dbReference type="EMBL" id="KEQ18495.1"/>
    </source>
</evidence>
<dbReference type="RefSeq" id="WP_034835888.1">
    <property type="nucleotide sequence ID" value="NZ_JOKH01000002.1"/>
</dbReference>
<dbReference type="AlphaFoldDB" id="A0A081NJ72"/>
<comment type="similarity">
    <text evidence="1">Belongs to the glycosyltransferase 2 family.</text>
</comment>
<dbReference type="PANTHER" id="PTHR43179">
    <property type="entry name" value="RHAMNOSYLTRANSFERASE WBBL"/>
    <property type="match status" value="1"/>
</dbReference>
<comment type="caution">
    <text evidence="5">The sequence shown here is derived from an EMBL/GenBank/DDBJ whole genome shotgun (WGS) entry which is preliminary data.</text>
</comment>
<evidence type="ECO:0000259" key="4">
    <source>
        <dbReference type="Pfam" id="PF00535"/>
    </source>
</evidence>
<evidence type="ECO:0000256" key="1">
    <source>
        <dbReference type="ARBA" id="ARBA00006739"/>
    </source>
</evidence>
<sequence length="306" mass="34427">MMKILAATLTTGTRNKTFIQCLESLMKQNLPDQTELSIVVVENNLASDKSVQSIIKKLRKRSPVHIYHELECKQGIPYARNRALKLAGELGFSHLAFIDDDAFAEQDWIAQLACTVRRYKCQAVTGPQKAIFPDDTSPMFRNAPVYHERKISNGQKVSWGATNNILMDVSFLHQKGLQFNTQLIHGGEDKELFLRVTQSGASIYWCQKAVVSEYISGERLKPQWAVRRTFRMGATGLMIERCNKSRKKAVFTCLFKGSAYLTRGLLTLPLYGLASSKSPLESLCDLSHGYGFYYGLFSGGTVRSYT</sequence>
<proteinExistence type="inferred from homology"/>
<dbReference type="InterPro" id="IPR001173">
    <property type="entry name" value="Glyco_trans_2-like"/>
</dbReference>
<name>A0A081NJ72_9GAMM</name>
<dbReference type="STRING" id="1137799.GZ78_13505"/>
<keyword evidence="3" id="KW-0808">Transferase</keyword>
<evidence type="ECO:0000256" key="3">
    <source>
        <dbReference type="ARBA" id="ARBA00022679"/>
    </source>
</evidence>
<dbReference type="PANTHER" id="PTHR43179:SF12">
    <property type="entry name" value="GALACTOFURANOSYLTRANSFERASE GLFT2"/>
    <property type="match status" value="1"/>
</dbReference>
<dbReference type="EMBL" id="JOKH01000002">
    <property type="protein sequence ID" value="KEQ18495.1"/>
    <property type="molecule type" value="Genomic_DNA"/>
</dbReference>
<dbReference type="Gene3D" id="3.90.550.10">
    <property type="entry name" value="Spore Coat Polysaccharide Biosynthesis Protein SpsA, Chain A"/>
    <property type="match status" value="1"/>
</dbReference>
<dbReference type="InterPro" id="IPR029044">
    <property type="entry name" value="Nucleotide-diphossugar_trans"/>
</dbReference>
<protein>
    <recommendedName>
        <fullName evidence="4">Glycosyltransferase 2-like domain-containing protein</fullName>
    </recommendedName>
</protein>
<dbReference type="Proteomes" id="UP000028073">
    <property type="component" value="Unassembled WGS sequence"/>
</dbReference>
<keyword evidence="6" id="KW-1185">Reference proteome</keyword>
<gene>
    <name evidence="5" type="ORF">GZ78_13505</name>
</gene>
<dbReference type="eggNOG" id="COG1215">
    <property type="taxonomic scope" value="Bacteria"/>
</dbReference>
<dbReference type="OrthoDB" id="6116224at2"/>
<keyword evidence="2" id="KW-0328">Glycosyltransferase</keyword>
<organism evidence="5 6">
    <name type="scientific">Endozoicomonas numazuensis</name>
    <dbReference type="NCBI Taxonomy" id="1137799"/>
    <lineage>
        <taxon>Bacteria</taxon>
        <taxon>Pseudomonadati</taxon>
        <taxon>Pseudomonadota</taxon>
        <taxon>Gammaproteobacteria</taxon>
        <taxon>Oceanospirillales</taxon>
        <taxon>Endozoicomonadaceae</taxon>
        <taxon>Endozoicomonas</taxon>
    </lineage>
</organism>
<reference evidence="5 6" key="1">
    <citation type="submission" date="2014-06" db="EMBL/GenBank/DDBJ databases">
        <title>Whole Genome Sequences of Three Symbiotic Endozoicomonas Bacteria.</title>
        <authorList>
            <person name="Neave M.J."/>
            <person name="Apprill A."/>
            <person name="Voolstra C.R."/>
        </authorList>
    </citation>
    <scope>NUCLEOTIDE SEQUENCE [LARGE SCALE GENOMIC DNA]</scope>
    <source>
        <strain evidence="5 6">DSM 25634</strain>
    </source>
</reference>
<dbReference type="SUPFAM" id="SSF53448">
    <property type="entry name" value="Nucleotide-diphospho-sugar transferases"/>
    <property type="match status" value="1"/>
</dbReference>
<evidence type="ECO:0000313" key="6">
    <source>
        <dbReference type="Proteomes" id="UP000028073"/>
    </source>
</evidence>
<evidence type="ECO:0000256" key="2">
    <source>
        <dbReference type="ARBA" id="ARBA00022676"/>
    </source>
</evidence>
<dbReference type="Pfam" id="PF00535">
    <property type="entry name" value="Glycos_transf_2"/>
    <property type="match status" value="1"/>
</dbReference>